<dbReference type="SMART" id="SM00753">
    <property type="entry name" value="PAM"/>
    <property type="match status" value="1"/>
</dbReference>
<name>A0A1G4IPZ1_9SACH</name>
<evidence type="ECO:0000313" key="2">
    <source>
        <dbReference type="Proteomes" id="UP000189911"/>
    </source>
</evidence>
<reference evidence="2" key="1">
    <citation type="submission" date="2016-03" db="EMBL/GenBank/DDBJ databases">
        <authorList>
            <person name="Devillers Hugo."/>
        </authorList>
    </citation>
    <scope>NUCLEOTIDE SEQUENCE [LARGE SCALE GENOMIC DNA]</scope>
</reference>
<protein>
    <submittedName>
        <fullName evidence="1">LANO_0A04104g1_1</fullName>
    </submittedName>
</protein>
<organism evidence="1 2">
    <name type="scientific">Lachancea nothofagi CBS 11611</name>
    <dbReference type="NCBI Taxonomy" id="1266666"/>
    <lineage>
        <taxon>Eukaryota</taxon>
        <taxon>Fungi</taxon>
        <taxon>Dikarya</taxon>
        <taxon>Ascomycota</taxon>
        <taxon>Saccharomycotina</taxon>
        <taxon>Saccharomycetes</taxon>
        <taxon>Saccharomycetales</taxon>
        <taxon>Saccharomycetaceae</taxon>
        <taxon>Lachancea</taxon>
    </lineage>
</organism>
<dbReference type="AlphaFoldDB" id="A0A1G4IPZ1"/>
<dbReference type="PANTHER" id="PTHR12732:SF8">
    <property type="entry name" value="NUCLEAR MRNA EXPORT PROTEIN THP1"/>
    <property type="match status" value="1"/>
</dbReference>
<dbReference type="PANTHER" id="PTHR12732">
    <property type="entry name" value="UNCHARACTERIZED PROTEASOME COMPONENT REGION PCI-CONTAINING"/>
    <property type="match status" value="1"/>
</dbReference>
<dbReference type="EMBL" id="LT598449">
    <property type="protein sequence ID" value="SCU78816.1"/>
    <property type="molecule type" value="Genomic_DNA"/>
</dbReference>
<dbReference type="InterPro" id="IPR045114">
    <property type="entry name" value="Csn12-like"/>
</dbReference>
<accession>A0A1G4IPZ1</accession>
<gene>
    <name evidence="1" type="ORF">LANO_0A04104G</name>
</gene>
<dbReference type="GO" id="GO:0070390">
    <property type="term" value="C:transcription export complex 2"/>
    <property type="evidence" value="ECO:0007669"/>
    <property type="project" value="TreeGrafter"/>
</dbReference>
<dbReference type="GO" id="GO:0003690">
    <property type="term" value="F:double-stranded DNA binding"/>
    <property type="evidence" value="ECO:0007669"/>
    <property type="project" value="InterPro"/>
</dbReference>
<dbReference type="GO" id="GO:0000973">
    <property type="term" value="P:post-transcriptional tethering of RNA polymerase II gene DNA at nuclear periphery"/>
    <property type="evidence" value="ECO:0007669"/>
    <property type="project" value="TreeGrafter"/>
</dbReference>
<evidence type="ECO:0000313" key="1">
    <source>
        <dbReference type="EMBL" id="SCU78816.1"/>
    </source>
</evidence>
<dbReference type="GO" id="GO:0016973">
    <property type="term" value="P:poly(A)+ mRNA export from nucleus"/>
    <property type="evidence" value="ECO:0007669"/>
    <property type="project" value="TreeGrafter"/>
</dbReference>
<dbReference type="GO" id="GO:0003723">
    <property type="term" value="F:RNA binding"/>
    <property type="evidence" value="ECO:0007669"/>
    <property type="project" value="InterPro"/>
</dbReference>
<dbReference type="OrthoDB" id="5404651at2759"/>
<dbReference type="GO" id="GO:0006368">
    <property type="term" value="P:transcription elongation by RNA polymerase II"/>
    <property type="evidence" value="ECO:0007669"/>
    <property type="project" value="TreeGrafter"/>
</dbReference>
<dbReference type="Proteomes" id="UP000189911">
    <property type="component" value="Chromosome A"/>
</dbReference>
<proteinExistence type="predicted"/>
<sequence length="462" mass="53264">MVMESSELSQFFGRLKNGDVYCMDVNLQKNGPTVARLQTALQQFSSDKDLESLVENQRLHARPWTRFNMLVTSFLKFCKDVNPWSLWESSDLIFNYYQDLTNCLLNDSFPVDTLVTLFQTTTEYVIPLAKQLDSKHREIGTRKHQFLAHVSSIITKLFNSIKPRYEEPAMNFQGLSRKQQILLYTANKLNNIYMQIDSAASCANIFKNVKPKSAIQNFSQYPVREQIEYRYLLGRYYLLNHRVSNAFHQLNSAFTLLAACLRNTTENASARRNLQRILKYLLPAGILFGKVPLTSVCQAYGFEIAQMYQQLSHIVKSGCMFRFHIWLAQNESALRNQKLLILLLEKTPLLIYRSLIRRTILDFCFPYNANKVAYQLLEEAVRVSLGRPEGLKPIYTLVQAPENVPDVLEALVNLGLLKANCFPISKQCVFPKTNKIDSIFPSVNEKLVSFFPLNSEDTWLDN</sequence>
<keyword evidence="2" id="KW-1185">Reference proteome</keyword>